<dbReference type="KEGG" id="zca:113920496"/>
<sequence length="116" mass="12669">MISHEHQRTLNFGQIPEGVEEEKPVAAEKAETKGEFQGEWTALAPKFTAIQPEVTDGSEEAQVPSVRGQWFPTEDGSTPPAAETWPPNGLMKQPPYCELAYGEATGNGRMPLTNSQ</sequence>
<name>A0A6P9F9K4_ZALCA</name>
<feature type="region of interest" description="Disordered" evidence="1">
    <location>
        <begin position="1"/>
        <end position="31"/>
    </location>
</feature>
<dbReference type="GeneID" id="113920496"/>
<accession>A0A6P9F9K4</accession>
<evidence type="ECO:0000313" key="2">
    <source>
        <dbReference type="Proteomes" id="UP000515165"/>
    </source>
</evidence>
<dbReference type="RefSeq" id="XP_035582729.1">
    <property type="nucleotide sequence ID" value="XM_035726836.1"/>
</dbReference>
<gene>
    <name evidence="3" type="primary">LOC113920496</name>
</gene>
<feature type="region of interest" description="Disordered" evidence="1">
    <location>
        <begin position="69"/>
        <end position="90"/>
    </location>
</feature>
<feature type="compositionally biased region" description="Basic and acidic residues" evidence="1">
    <location>
        <begin position="21"/>
        <end position="31"/>
    </location>
</feature>
<dbReference type="Proteomes" id="UP000515165">
    <property type="component" value="Chromosome 3"/>
</dbReference>
<organism evidence="2 3">
    <name type="scientific">Zalophus californianus</name>
    <name type="common">California sealion</name>
    <dbReference type="NCBI Taxonomy" id="9704"/>
    <lineage>
        <taxon>Eukaryota</taxon>
        <taxon>Metazoa</taxon>
        <taxon>Chordata</taxon>
        <taxon>Craniata</taxon>
        <taxon>Vertebrata</taxon>
        <taxon>Euteleostomi</taxon>
        <taxon>Mammalia</taxon>
        <taxon>Eutheria</taxon>
        <taxon>Laurasiatheria</taxon>
        <taxon>Carnivora</taxon>
        <taxon>Caniformia</taxon>
        <taxon>Pinnipedia</taxon>
        <taxon>Otariidae</taxon>
        <taxon>Zalophus</taxon>
    </lineage>
</organism>
<evidence type="ECO:0000256" key="1">
    <source>
        <dbReference type="SAM" id="MobiDB-lite"/>
    </source>
</evidence>
<reference evidence="3" key="1">
    <citation type="submission" date="2025-08" db="UniProtKB">
        <authorList>
            <consortium name="RefSeq"/>
        </authorList>
    </citation>
    <scope>IDENTIFICATION</scope>
    <source>
        <tissue evidence="3">Blood</tissue>
    </source>
</reference>
<evidence type="ECO:0000313" key="3">
    <source>
        <dbReference type="RefSeq" id="XP_035582729.1"/>
    </source>
</evidence>
<protein>
    <submittedName>
        <fullName evidence="3">40S ribosomal protein SA-like</fullName>
    </submittedName>
</protein>
<keyword evidence="2" id="KW-1185">Reference proteome</keyword>
<proteinExistence type="predicted"/>
<dbReference type="AlphaFoldDB" id="A0A6P9F9K4"/>